<feature type="active site" description="Charge relay system" evidence="5">
    <location>
        <position position="155"/>
    </location>
</feature>
<dbReference type="PANTHER" id="PTHR43806:SF11">
    <property type="entry name" value="CEREVISIN-RELATED"/>
    <property type="match status" value="1"/>
</dbReference>
<evidence type="ECO:0000259" key="6">
    <source>
        <dbReference type="Pfam" id="PF00082"/>
    </source>
</evidence>
<organism evidence="7 8">
    <name type="scientific">Galerina marginata (strain CBS 339.88)</name>
    <dbReference type="NCBI Taxonomy" id="685588"/>
    <lineage>
        <taxon>Eukaryota</taxon>
        <taxon>Fungi</taxon>
        <taxon>Dikarya</taxon>
        <taxon>Basidiomycota</taxon>
        <taxon>Agaricomycotina</taxon>
        <taxon>Agaricomycetes</taxon>
        <taxon>Agaricomycetidae</taxon>
        <taxon>Agaricales</taxon>
        <taxon>Agaricineae</taxon>
        <taxon>Strophariaceae</taxon>
        <taxon>Galerina</taxon>
    </lineage>
</organism>
<gene>
    <name evidence="7" type="ORF">GALMADRAFT_277791</name>
</gene>
<keyword evidence="2 5" id="KW-0645">Protease</keyword>
<evidence type="ECO:0000256" key="4">
    <source>
        <dbReference type="ARBA" id="ARBA00022825"/>
    </source>
</evidence>
<evidence type="ECO:0000313" key="8">
    <source>
        <dbReference type="Proteomes" id="UP000027222"/>
    </source>
</evidence>
<dbReference type="GO" id="GO:0006508">
    <property type="term" value="P:proteolysis"/>
    <property type="evidence" value="ECO:0007669"/>
    <property type="project" value="UniProtKB-KW"/>
</dbReference>
<evidence type="ECO:0000256" key="5">
    <source>
        <dbReference type="PROSITE-ProRule" id="PRU01240"/>
    </source>
</evidence>
<proteinExistence type="inferred from homology"/>
<protein>
    <recommendedName>
        <fullName evidence="6">Peptidase S8/S53 domain-containing protein</fullName>
    </recommendedName>
</protein>
<dbReference type="PANTHER" id="PTHR43806">
    <property type="entry name" value="PEPTIDASE S8"/>
    <property type="match status" value="1"/>
</dbReference>
<dbReference type="Pfam" id="PF00082">
    <property type="entry name" value="Peptidase_S8"/>
    <property type="match status" value="1"/>
</dbReference>
<keyword evidence="4 5" id="KW-0720">Serine protease</keyword>
<dbReference type="PROSITE" id="PS51892">
    <property type="entry name" value="SUBTILASE"/>
    <property type="match status" value="1"/>
</dbReference>
<dbReference type="InterPro" id="IPR015500">
    <property type="entry name" value="Peptidase_S8_subtilisin-rel"/>
</dbReference>
<dbReference type="PROSITE" id="PS00138">
    <property type="entry name" value="SUBTILASE_SER"/>
    <property type="match status" value="1"/>
</dbReference>
<dbReference type="InterPro" id="IPR000209">
    <property type="entry name" value="Peptidase_S8/S53_dom"/>
</dbReference>
<dbReference type="AlphaFoldDB" id="A0A067T851"/>
<dbReference type="STRING" id="685588.A0A067T851"/>
<name>A0A067T851_GALM3</name>
<dbReference type="HOGENOM" id="CLU_735757_0_0_1"/>
<dbReference type="Gene3D" id="3.40.50.200">
    <property type="entry name" value="Peptidase S8/S53 domain"/>
    <property type="match status" value="1"/>
</dbReference>
<reference evidence="8" key="1">
    <citation type="journal article" date="2014" name="Proc. Natl. Acad. Sci. U.S.A.">
        <title>Extensive sampling of basidiomycete genomes demonstrates inadequacy of the white-rot/brown-rot paradigm for wood decay fungi.</title>
        <authorList>
            <person name="Riley R."/>
            <person name="Salamov A.A."/>
            <person name="Brown D.W."/>
            <person name="Nagy L.G."/>
            <person name="Floudas D."/>
            <person name="Held B.W."/>
            <person name="Levasseur A."/>
            <person name="Lombard V."/>
            <person name="Morin E."/>
            <person name="Otillar R."/>
            <person name="Lindquist E.A."/>
            <person name="Sun H."/>
            <person name="LaButti K.M."/>
            <person name="Schmutz J."/>
            <person name="Jabbour D."/>
            <person name="Luo H."/>
            <person name="Baker S.E."/>
            <person name="Pisabarro A.G."/>
            <person name="Walton J.D."/>
            <person name="Blanchette R.A."/>
            <person name="Henrissat B."/>
            <person name="Martin F."/>
            <person name="Cullen D."/>
            <person name="Hibbett D.S."/>
            <person name="Grigoriev I.V."/>
        </authorList>
    </citation>
    <scope>NUCLEOTIDE SEQUENCE [LARGE SCALE GENOMIC DNA]</scope>
    <source>
        <strain evidence="8">CBS 339.88</strain>
    </source>
</reference>
<dbReference type="GO" id="GO:0004252">
    <property type="term" value="F:serine-type endopeptidase activity"/>
    <property type="evidence" value="ECO:0007669"/>
    <property type="project" value="UniProtKB-UniRule"/>
</dbReference>
<comment type="similarity">
    <text evidence="1 5">Belongs to the peptidase S8 family.</text>
</comment>
<feature type="domain" description="Peptidase S8/S53" evidence="6">
    <location>
        <begin position="176"/>
        <end position="374"/>
    </location>
</feature>
<evidence type="ECO:0000256" key="1">
    <source>
        <dbReference type="ARBA" id="ARBA00011073"/>
    </source>
</evidence>
<dbReference type="GO" id="GO:0005615">
    <property type="term" value="C:extracellular space"/>
    <property type="evidence" value="ECO:0007669"/>
    <property type="project" value="TreeGrafter"/>
</dbReference>
<evidence type="ECO:0000256" key="3">
    <source>
        <dbReference type="ARBA" id="ARBA00022801"/>
    </source>
</evidence>
<evidence type="ECO:0000256" key="2">
    <source>
        <dbReference type="ARBA" id="ARBA00022670"/>
    </source>
</evidence>
<accession>A0A067T851</accession>
<dbReference type="PRINTS" id="PR00723">
    <property type="entry name" value="SUBTILISIN"/>
</dbReference>
<keyword evidence="8" id="KW-1185">Reference proteome</keyword>
<dbReference type="InterPro" id="IPR050131">
    <property type="entry name" value="Peptidase_S8_subtilisin-like"/>
</dbReference>
<feature type="active site" description="Charge relay system" evidence="5">
    <location>
        <position position="361"/>
    </location>
</feature>
<dbReference type="InterPro" id="IPR036852">
    <property type="entry name" value="Peptidase_S8/S53_dom_sf"/>
</dbReference>
<dbReference type="EMBL" id="KL142373">
    <property type="protein sequence ID" value="KDR79370.1"/>
    <property type="molecule type" value="Genomic_DNA"/>
</dbReference>
<sequence length="376" mass="40192">MSKPPTTQTSAALNPPQQISVEVPNTLIVQFKKTVPSAKQDEHVQAVRLKCREPTGTSRRFAGIEQVYSKCFLGYSGEFAPNVEKFIRSQSSLFDVIERSVTMRFSDVTYTMKDNPNNWGLAKISLTPEEFSNQATEKKYNTASLGKATNIHILDDGYTPATGEKDQLGDRLKNGSEVTKSEEGHGTAVADLAAGKDFGAAPEASVYIYKVCRKVYENLEQPELYKLHSKAFFGTIQEVKVPSIINCSFEVNMEKADSLEKSIAIASKEGFIVVVAAGNPDIRGTSQAEVTGEKAGGSVNLGPAGYPGVITVGAIGPDDKPMHIQNGDPVLGSNYGKLADIYAPGVDMPTNGTTGPVSGTSYAAPIVSGTVSVLQV</sequence>
<dbReference type="OrthoDB" id="206201at2759"/>
<dbReference type="Proteomes" id="UP000027222">
    <property type="component" value="Unassembled WGS sequence"/>
</dbReference>
<feature type="active site" description="Charge relay system" evidence="5">
    <location>
        <position position="185"/>
    </location>
</feature>
<dbReference type="InterPro" id="IPR023828">
    <property type="entry name" value="Peptidase_S8_Ser-AS"/>
</dbReference>
<dbReference type="SUPFAM" id="SSF52743">
    <property type="entry name" value="Subtilisin-like"/>
    <property type="match status" value="1"/>
</dbReference>
<keyword evidence="3 5" id="KW-0378">Hydrolase</keyword>
<evidence type="ECO:0000313" key="7">
    <source>
        <dbReference type="EMBL" id="KDR79370.1"/>
    </source>
</evidence>